<reference evidence="1 2" key="1">
    <citation type="submission" date="2018-03" db="EMBL/GenBank/DDBJ databases">
        <title>Phenotypic and genomic properties of Cyclonatronum proteinivorum gen. nov., sp. nov., a haloalkaliphilic bacteroidete from soda lakes possessing Na+-translocating rhodopsin.</title>
        <authorList>
            <person name="Toshchakov S.V."/>
            <person name="Korzhenkov A."/>
            <person name="Samarov N.I."/>
            <person name="Kublanov I.V."/>
            <person name="Muntyan M.S."/>
            <person name="Sorokin D.Y."/>
        </authorList>
    </citation>
    <scope>NUCLEOTIDE SEQUENCE [LARGE SCALE GENOMIC DNA]</scope>
    <source>
        <strain evidence="1 2">Omega</strain>
    </source>
</reference>
<dbReference type="KEGG" id="cprv:CYPRO_1654"/>
<evidence type="ECO:0000313" key="1">
    <source>
        <dbReference type="EMBL" id="AXJ00905.1"/>
    </source>
</evidence>
<organism evidence="1 2">
    <name type="scientific">Cyclonatronum proteinivorum</name>
    <dbReference type="NCBI Taxonomy" id="1457365"/>
    <lineage>
        <taxon>Bacteria</taxon>
        <taxon>Pseudomonadati</taxon>
        <taxon>Balneolota</taxon>
        <taxon>Balneolia</taxon>
        <taxon>Balneolales</taxon>
        <taxon>Cyclonatronaceae</taxon>
        <taxon>Cyclonatronum</taxon>
    </lineage>
</organism>
<protein>
    <submittedName>
        <fullName evidence="1">Putative addiction module component, TIGR02574 family</fullName>
    </submittedName>
</protein>
<dbReference type="Pfam" id="PF09720">
    <property type="entry name" value="Unstab_antitox"/>
    <property type="match status" value="1"/>
</dbReference>
<evidence type="ECO:0000313" key="2">
    <source>
        <dbReference type="Proteomes" id="UP000254808"/>
    </source>
</evidence>
<sequence>MNNKPSIKKLSLPEKIQLMEALWDDLSSTPDYTLPSWHGDELNRRKNAIKKDEVTYSPWEESKGDILRGLKC</sequence>
<name>A0A345UKA3_9BACT</name>
<dbReference type="OrthoDB" id="200227at2"/>
<dbReference type="Proteomes" id="UP000254808">
    <property type="component" value="Chromosome"/>
</dbReference>
<dbReference type="NCBIfam" id="TIGR02574">
    <property type="entry name" value="stabl_TIGR02574"/>
    <property type="match status" value="1"/>
</dbReference>
<keyword evidence="2" id="KW-1185">Reference proteome</keyword>
<proteinExistence type="predicted"/>
<accession>A0A345UKA3</accession>
<dbReference type="EMBL" id="CP027806">
    <property type="protein sequence ID" value="AXJ00905.1"/>
    <property type="molecule type" value="Genomic_DNA"/>
</dbReference>
<dbReference type="AlphaFoldDB" id="A0A345UKA3"/>
<dbReference type="InterPro" id="IPR013406">
    <property type="entry name" value="CHP02574_addiction_mod"/>
</dbReference>
<gene>
    <name evidence="1" type="ORF">CYPRO_1654</name>
</gene>
<dbReference type="RefSeq" id="WP_124245571.1">
    <property type="nucleotide sequence ID" value="NZ_CP027806.1"/>
</dbReference>